<evidence type="ECO:0000313" key="6">
    <source>
        <dbReference type="Proteomes" id="UP001234787"/>
    </source>
</evidence>
<comment type="similarity">
    <text evidence="1">Belongs to the TRAFAC class translation factor GTPase superfamily. Bms1-like GTPase family. TSR1 subfamily.</text>
</comment>
<dbReference type="SMART" id="SM01362">
    <property type="entry name" value="DUF663"/>
    <property type="match status" value="1"/>
</dbReference>
<feature type="domain" description="Ribosome biogenesis protein BMS1/TSR1 C-terminal" evidence="4">
    <location>
        <begin position="467"/>
        <end position="753"/>
    </location>
</feature>
<dbReference type="PANTHER" id="PTHR12858:SF1">
    <property type="entry name" value="PRE-RRNA-PROCESSING PROTEIN TSR1 HOMOLOG"/>
    <property type="match status" value="1"/>
</dbReference>
<organism evidence="5 6">
    <name type="scientific">Cryptomeria japonica</name>
    <name type="common">Japanese cedar</name>
    <name type="synonym">Cupressus japonica</name>
    <dbReference type="NCBI Taxonomy" id="3369"/>
    <lineage>
        <taxon>Eukaryota</taxon>
        <taxon>Viridiplantae</taxon>
        <taxon>Streptophyta</taxon>
        <taxon>Embryophyta</taxon>
        <taxon>Tracheophyta</taxon>
        <taxon>Spermatophyta</taxon>
        <taxon>Pinopsida</taxon>
        <taxon>Pinidae</taxon>
        <taxon>Conifers II</taxon>
        <taxon>Cupressales</taxon>
        <taxon>Cupressaceae</taxon>
        <taxon>Cryptomeria</taxon>
    </lineage>
</organism>
<evidence type="ECO:0008006" key="7">
    <source>
        <dbReference type="Google" id="ProtNLM"/>
    </source>
</evidence>
<keyword evidence="6" id="KW-1185">Reference proteome</keyword>
<reference evidence="5" key="1">
    <citation type="submission" date="2022-12" db="EMBL/GenBank/DDBJ databases">
        <title>Chromosome-Level Genome Assembly of Japanese Cedar (Cryptomeriajaponica D. Don).</title>
        <authorList>
            <person name="Fujino T."/>
            <person name="Yamaguchi K."/>
            <person name="Yokoyama T."/>
            <person name="Hamanaka T."/>
            <person name="Harazono Y."/>
            <person name="Kamada H."/>
            <person name="Kobayashi W."/>
            <person name="Ujino-Ihara T."/>
            <person name="Uchiyama K."/>
            <person name="Matsumoto A."/>
            <person name="Izuno A."/>
            <person name="Tsumura Y."/>
            <person name="Toyoda A."/>
            <person name="Shigenobu S."/>
            <person name="Moriguchi Y."/>
            <person name="Ueno S."/>
            <person name="Kasahara M."/>
        </authorList>
    </citation>
    <scope>NUCLEOTIDE SEQUENCE</scope>
</reference>
<dbReference type="GO" id="GO:0000479">
    <property type="term" value="P:endonucleolytic cleavage of tricistronic rRNA transcript (SSU-rRNA, 5.8S rRNA, LSU-rRNA)"/>
    <property type="evidence" value="ECO:0007669"/>
    <property type="project" value="TreeGrafter"/>
</dbReference>
<dbReference type="GO" id="GO:0005525">
    <property type="term" value="F:GTP binding"/>
    <property type="evidence" value="ECO:0007669"/>
    <property type="project" value="TreeGrafter"/>
</dbReference>
<dbReference type="GO" id="GO:0000462">
    <property type="term" value="P:maturation of SSU-rRNA from tricistronic rRNA transcript (SSU-rRNA, 5.8S rRNA, LSU-rRNA)"/>
    <property type="evidence" value="ECO:0007669"/>
    <property type="project" value="TreeGrafter"/>
</dbReference>
<dbReference type="Proteomes" id="UP001234787">
    <property type="component" value="Unassembled WGS sequence"/>
</dbReference>
<dbReference type="GO" id="GO:0034511">
    <property type="term" value="F:U3 snoRNA binding"/>
    <property type="evidence" value="ECO:0007669"/>
    <property type="project" value="TreeGrafter"/>
</dbReference>
<feature type="compositionally biased region" description="Basic residues" evidence="2">
    <location>
        <begin position="8"/>
        <end position="28"/>
    </location>
</feature>
<feature type="region of interest" description="Disordered" evidence="2">
    <location>
        <begin position="1"/>
        <end position="35"/>
    </location>
</feature>
<evidence type="ECO:0000313" key="5">
    <source>
        <dbReference type="EMBL" id="GLJ59124.1"/>
    </source>
</evidence>
<proteinExistence type="inferred from homology"/>
<dbReference type="GO" id="GO:0030688">
    <property type="term" value="C:preribosome, small subunit precursor"/>
    <property type="evidence" value="ECO:0007669"/>
    <property type="project" value="TreeGrafter"/>
</dbReference>
<accession>A0AAD3RRN1</accession>
<dbReference type="Pfam" id="PF04950">
    <property type="entry name" value="RIBIOP_C"/>
    <property type="match status" value="1"/>
</dbReference>
<dbReference type="GO" id="GO:0005634">
    <property type="term" value="C:nucleus"/>
    <property type="evidence" value="ECO:0007669"/>
    <property type="project" value="InterPro"/>
</dbReference>
<feature type="compositionally biased region" description="Acidic residues" evidence="2">
    <location>
        <begin position="380"/>
        <end position="396"/>
    </location>
</feature>
<feature type="domain" description="AARP2CN" evidence="3">
    <location>
        <begin position="229"/>
        <end position="303"/>
    </location>
</feature>
<dbReference type="EMBL" id="BSEH01000700">
    <property type="protein sequence ID" value="GLJ59124.1"/>
    <property type="molecule type" value="Genomic_DNA"/>
</dbReference>
<comment type="caution">
    <text evidence="5">The sequence shown here is derived from an EMBL/GenBank/DDBJ whole genome shotgun (WGS) entry which is preliminary data.</text>
</comment>
<dbReference type="Pfam" id="PF08142">
    <property type="entry name" value="AARP2CN"/>
    <property type="match status" value="1"/>
</dbReference>
<name>A0AAD3RRN1_CRYJA</name>
<dbReference type="SMART" id="SM00785">
    <property type="entry name" value="AARP2CN"/>
    <property type="match status" value="1"/>
</dbReference>
<dbReference type="PANTHER" id="PTHR12858">
    <property type="entry name" value="RIBOSOME BIOGENESIS PROTEIN"/>
    <property type="match status" value="1"/>
</dbReference>
<dbReference type="GO" id="GO:0003924">
    <property type="term" value="F:GTPase activity"/>
    <property type="evidence" value="ECO:0007669"/>
    <property type="project" value="TreeGrafter"/>
</dbReference>
<evidence type="ECO:0000256" key="1">
    <source>
        <dbReference type="ARBA" id="ARBA00038288"/>
    </source>
</evidence>
<dbReference type="InterPro" id="IPR007034">
    <property type="entry name" value="BMS1_TSR1_C"/>
</dbReference>
<evidence type="ECO:0000259" key="3">
    <source>
        <dbReference type="SMART" id="SM00785"/>
    </source>
</evidence>
<gene>
    <name evidence="5" type="ORF">SUGI_1493260</name>
</gene>
<dbReference type="InterPro" id="IPR012948">
    <property type="entry name" value="AARP2CN"/>
</dbReference>
<feature type="compositionally biased region" description="Acidic residues" evidence="2">
    <location>
        <begin position="403"/>
        <end position="420"/>
    </location>
</feature>
<dbReference type="InterPro" id="IPR039761">
    <property type="entry name" value="Bms1/Tsr1"/>
</dbReference>
<sequence length="765" mass="88154">MQIPPQQPHRHGPLHQTNKLHKGGRHEKRSSVTNALGIKSLVKPVSRVKREDRLNQAGQSRKLKRERVIEEKRKLGTENHPPLNVGVLNISNNSCKAFFKGIESQDDTVLKARKINDRSLYVLSNRLRMRFRLIALDATNFDETIDIIKSLDFLILLNSVDHIDEYDNYCASKLNRAITIHCLPTIIHVVEDNSLDKDTSSSKKFLNAKRILRSKIKDDKIHCIERPQDYQQLLHILGNSKRLRSQFKEARSTIVPDNVELEDNSLTFTGFVRKRILSPNDLIHITGYGDYQIKQIDVLPDIVALRPTSVESPKVVQTLLPDPMQQETLEQENEIDPMEGEQTWPTADELAAEVERRNTKKVVKKLPPGTSEYQGAWIPEDSDGDYSDVSSDEDGDTTMKEIMEDDVDDDEESQSEDEMELQQSGTNDDRESIMDVEDYDKSHSRDKEQKILGKLREARLDEMFPDEIDTPADTPARVRFAKYRGLKSFRTSQWDPQENLPPDYSKIFQFQNFQHTKRRVLSDLPTEGVNPGQYVRVHLKDVSGEIAADILKKSVLPTLFGLLKYERKMTVMNILIKRLSDSTTSYPIKSKDELIFYVGFRKFKARPLFTAHSASPKFKYERFLRDDIAMVATVYSPITFPPAPVLVFREGYKGEKDLVASGSVLDANPSRLIIKRIRLSGHPFKIHSKSAVIRFMFFNGEDVTYFKPVELTSKYNRRGHITEPLGTHGHMKCLFDKRIRSDDCVFMNLYKRVFPKWIYLPIYDL</sequence>
<protein>
    <recommendedName>
        <fullName evidence="7">Bms1-type G domain-containing protein</fullName>
    </recommendedName>
</protein>
<dbReference type="AlphaFoldDB" id="A0AAD3RRN1"/>
<feature type="region of interest" description="Disordered" evidence="2">
    <location>
        <begin position="361"/>
        <end position="433"/>
    </location>
</feature>
<evidence type="ECO:0000259" key="4">
    <source>
        <dbReference type="SMART" id="SM01362"/>
    </source>
</evidence>
<evidence type="ECO:0000256" key="2">
    <source>
        <dbReference type="SAM" id="MobiDB-lite"/>
    </source>
</evidence>